<dbReference type="Pfam" id="PF02482">
    <property type="entry name" value="Ribosomal_S30AE"/>
    <property type="match status" value="1"/>
</dbReference>
<protein>
    <recommendedName>
        <fullName evidence="3">Ribosomal subunit interface protein</fullName>
    </recommendedName>
</protein>
<dbReference type="InterPro" id="IPR036567">
    <property type="entry name" value="RHF-like"/>
</dbReference>
<proteinExistence type="predicted"/>
<dbReference type="Gene3D" id="3.30.160.100">
    <property type="entry name" value="Ribosome hibernation promotion factor-like"/>
    <property type="match status" value="1"/>
</dbReference>
<reference evidence="2" key="1">
    <citation type="submission" date="2016-07" db="EMBL/GenBank/DDBJ databases">
        <authorList>
            <person name="Florea S."/>
            <person name="Webb J.S."/>
            <person name="Jaromczyk J."/>
            <person name="Schardl C.L."/>
        </authorList>
    </citation>
    <scope>NUCLEOTIDE SEQUENCE [LARGE SCALE GENOMIC DNA]</scope>
    <source>
        <strain evidence="2">MV-1</strain>
    </source>
</reference>
<comment type="caution">
    <text evidence="1">The sequence shown here is derived from an EMBL/GenBank/DDBJ whole genome shotgun (WGS) entry which is preliminary data.</text>
</comment>
<gene>
    <name evidence="1" type="ORF">BEN30_02335</name>
</gene>
<evidence type="ECO:0000313" key="1">
    <source>
        <dbReference type="EMBL" id="OEJ69691.1"/>
    </source>
</evidence>
<dbReference type="STRING" id="28181.BEN30_02335"/>
<evidence type="ECO:0000313" key="2">
    <source>
        <dbReference type="Proteomes" id="UP000095347"/>
    </source>
</evidence>
<dbReference type="Proteomes" id="UP000095347">
    <property type="component" value="Unassembled WGS sequence"/>
</dbReference>
<dbReference type="AlphaFoldDB" id="A0A1E5QD62"/>
<name>A0A1E5QD62_9PROT</name>
<dbReference type="RefSeq" id="WP_069956407.1">
    <property type="nucleotide sequence ID" value="NZ_MCGG01000002.1"/>
</dbReference>
<organism evidence="1 2">
    <name type="scientific">Magnetovibrio blakemorei</name>
    <dbReference type="NCBI Taxonomy" id="28181"/>
    <lineage>
        <taxon>Bacteria</taxon>
        <taxon>Pseudomonadati</taxon>
        <taxon>Pseudomonadota</taxon>
        <taxon>Alphaproteobacteria</taxon>
        <taxon>Rhodospirillales</taxon>
        <taxon>Magnetovibrionaceae</taxon>
        <taxon>Magnetovibrio</taxon>
    </lineage>
</organism>
<sequence>MQVPVQVSFHGCDHSDAIQSLILDRIDKIEAKYGRFTHCRVVVELPHKSPTQGKLFHINIDMGVPGSGDIVHHDRGQNPAHEDVHVALRDAFGAVENQLDKVLTKRRDEQRKAVS</sequence>
<evidence type="ECO:0008006" key="3">
    <source>
        <dbReference type="Google" id="ProtNLM"/>
    </source>
</evidence>
<keyword evidence="2" id="KW-1185">Reference proteome</keyword>
<dbReference type="InterPro" id="IPR003489">
    <property type="entry name" value="RHF/RaiA"/>
</dbReference>
<accession>A0A1E5QD62</accession>
<dbReference type="EMBL" id="MCGG01000002">
    <property type="protein sequence ID" value="OEJ69691.1"/>
    <property type="molecule type" value="Genomic_DNA"/>
</dbReference>
<dbReference type="SUPFAM" id="SSF69754">
    <property type="entry name" value="Ribosome binding protein Y (YfiA homologue)"/>
    <property type="match status" value="1"/>
</dbReference>